<dbReference type="AlphaFoldDB" id="A0A167L4R2"/>
<sequence>MFSLLHARTSIARSLSFSTRHVPGATVLLRTARPWICPGRSQADASQRAYSAKAAGAPKRKPSPSAIRVADKLLEKGAPKPEKDFAEFTELELREWQVETMEALDMPATEYQLAQAKAMIADGAPNGDQVRDDVTFREMRVWLSKAKAAVRPPSFLHSHACWRAEQCHAPIWDTC</sequence>
<organism evidence="1 2">
    <name type="scientific">Calocera viscosa (strain TUFC12733)</name>
    <dbReference type="NCBI Taxonomy" id="1330018"/>
    <lineage>
        <taxon>Eukaryota</taxon>
        <taxon>Fungi</taxon>
        <taxon>Dikarya</taxon>
        <taxon>Basidiomycota</taxon>
        <taxon>Agaricomycotina</taxon>
        <taxon>Dacrymycetes</taxon>
        <taxon>Dacrymycetales</taxon>
        <taxon>Dacrymycetaceae</taxon>
        <taxon>Calocera</taxon>
    </lineage>
</organism>
<protein>
    <submittedName>
        <fullName evidence="1">Uncharacterized protein</fullName>
    </submittedName>
</protein>
<accession>A0A167L4R2</accession>
<keyword evidence="2" id="KW-1185">Reference proteome</keyword>
<evidence type="ECO:0000313" key="2">
    <source>
        <dbReference type="Proteomes" id="UP000076738"/>
    </source>
</evidence>
<dbReference type="Proteomes" id="UP000076738">
    <property type="component" value="Unassembled WGS sequence"/>
</dbReference>
<name>A0A167L4R2_CALVF</name>
<proteinExistence type="predicted"/>
<dbReference type="PROSITE" id="PS00380">
    <property type="entry name" value="RHODANESE_1"/>
    <property type="match status" value="1"/>
</dbReference>
<dbReference type="GO" id="GO:0004792">
    <property type="term" value="F:thiosulfate-cyanide sulfurtransferase activity"/>
    <property type="evidence" value="ECO:0007669"/>
    <property type="project" value="InterPro"/>
</dbReference>
<gene>
    <name evidence="1" type="ORF">CALVIDRAFT_167211</name>
</gene>
<dbReference type="InterPro" id="IPR001307">
    <property type="entry name" value="Thiosulphate_STrfase_CS"/>
</dbReference>
<evidence type="ECO:0000313" key="1">
    <source>
        <dbReference type="EMBL" id="KZO95326.1"/>
    </source>
</evidence>
<reference evidence="1 2" key="1">
    <citation type="journal article" date="2016" name="Mol. Biol. Evol.">
        <title>Comparative Genomics of Early-Diverging Mushroom-Forming Fungi Provides Insights into the Origins of Lignocellulose Decay Capabilities.</title>
        <authorList>
            <person name="Nagy L.G."/>
            <person name="Riley R."/>
            <person name="Tritt A."/>
            <person name="Adam C."/>
            <person name="Daum C."/>
            <person name="Floudas D."/>
            <person name="Sun H."/>
            <person name="Yadav J.S."/>
            <person name="Pangilinan J."/>
            <person name="Larsson K.H."/>
            <person name="Matsuura K."/>
            <person name="Barry K."/>
            <person name="Labutti K."/>
            <person name="Kuo R."/>
            <person name="Ohm R.A."/>
            <person name="Bhattacharya S.S."/>
            <person name="Shirouzu T."/>
            <person name="Yoshinaga Y."/>
            <person name="Martin F.M."/>
            <person name="Grigoriev I.V."/>
            <person name="Hibbett D.S."/>
        </authorList>
    </citation>
    <scope>NUCLEOTIDE SEQUENCE [LARGE SCALE GENOMIC DNA]</scope>
    <source>
        <strain evidence="1 2">TUFC12733</strain>
    </source>
</reference>
<dbReference type="EMBL" id="KV417289">
    <property type="protein sequence ID" value="KZO95326.1"/>
    <property type="molecule type" value="Genomic_DNA"/>
</dbReference>